<proteinExistence type="predicted"/>
<evidence type="ECO:0000313" key="2">
    <source>
        <dbReference type="EMBL" id="RLN40229.1"/>
    </source>
</evidence>
<dbReference type="EMBL" id="PQIB02000001">
    <property type="protein sequence ID" value="RLN40229.1"/>
    <property type="molecule type" value="Genomic_DNA"/>
</dbReference>
<keyword evidence="1" id="KW-0812">Transmembrane</keyword>
<keyword evidence="1" id="KW-1133">Transmembrane helix</keyword>
<sequence length="62" mass="7188">MGTRELIGDLCVRWWVSPLPQIFGGIFRCYAVVFAIFVGVLETEWEFIIKFRKIGCDGVFKE</sequence>
<comment type="caution">
    <text evidence="2">The sequence shown here is derived from an EMBL/GenBank/DDBJ whole genome shotgun (WGS) entry which is preliminary data.</text>
</comment>
<dbReference type="AlphaFoldDB" id="A0A3L6TIS0"/>
<dbReference type="OrthoDB" id="206313at2759"/>
<gene>
    <name evidence="2" type="ORF">C2845_PM01G00680</name>
</gene>
<accession>A0A3L6TIS0</accession>
<organism evidence="2 3">
    <name type="scientific">Panicum miliaceum</name>
    <name type="common">Proso millet</name>
    <name type="synonym">Broomcorn millet</name>
    <dbReference type="NCBI Taxonomy" id="4540"/>
    <lineage>
        <taxon>Eukaryota</taxon>
        <taxon>Viridiplantae</taxon>
        <taxon>Streptophyta</taxon>
        <taxon>Embryophyta</taxon>
        <taxon>Tracheophyta</taxon>
        <taxon>Spermatophyta</taxon>
        <taxon>Magnoliopsida</taxon>
        <taxon>Liliopsida</taxon>
        <taxon>Poales</taxon>
        <taxon>Poaceae</taxon>
        <taxon>PACMAD clade</taxon>
        <taxon>Panicoideae</taxon>
        <taxon>Panicodae</taxon>
        <taxon>Paniceae</taxon>
        <taxon>Panicinae</taxon>
        <taxon>Panicum</taxon>
        <taxon>Panicum sect. Panicum</taxon>
    </lineage>
</organism>
<keyword evidence="3" id="KW-1185">Reference proteome</keyword>
<evidence type="ECO:0000256" key="1">
    <source>
        <dbReference type="SAM" id="Phobius"/>
    </source>
</evidence>
<dbReference type="Proteomes" id="UP000275267">
    <property type="component" value="Unassembled WGS sequence"/>
</dbReference>
<dbReference type="PANTHER" id="PTHR34965:SF1">
    <property type="entry name" value="OS07G0118300 PROTEIN"/>
    <property type="match status" value="1"/>
</dbReference>
<feature type="transmembrane region" description="Helical" evidence="1">
    <location>
        <begin position="22"/>
        <end position="41"/>
    </location>
</feature>
<evidence type="ECO:0000313" key="3">
    <source>
        <dbReference type="Proteomes" id="UP000275267"/>
    </source>
</evidence>
<protein>
    <submittedName>
        <fullName evidence="2">Uncharacterized protein</fullName>
    </submittedName>
</protein>
<name>A0A3L6TIS0_PANMI</name>
<keyword evidence="1" id="KW-0472">Membrane</keyword>
<dbReference type="PANTHER" id="PTHR34965">
    <property type="entry name" value="OS07G0118300 PROTEIN"/>
    <property type="match status" value="1"/>
</dbReference>
<reference evidence="3" key="1">
    <citation type="journal article" date="2019" name="Nat. Commun.">
        <title>The genome of broomcorn millet.</title>
        <authorList>
            <person name="Zou C."/>
            <person name="Miki D."/>
            <person name="Li D."/>
            <person name="Tang Q."/>
            <person name="Xiao L."/>
            <person name="Rajput S."/>
            <person name="Deng P."/>
            <person name="Jia W."/>
            <person name="Huang R."/>
            <person name="Zhang M."/>
            <person name="Sun Y."/>
            <person name="Hu J."/>
            <person name="Fu X."/>
            <person name="Schnable P.S."/>
            <person name="Li F."/>
            <person name="Zhang H."/>
            <person name="Feng B."/>
            <person name="Zhu X."/>
            <person name="Liu R."/>
            <person name="Schnable J.C."/>
            <person name="Zhu J.-K."/>
            <person name="Zhang H."/>
        </authorList>
    </citation>
    <scope>NUCLEOTIDE SEQUENCE [LARGE SCALE GENOMIC DNA]</scope>
</reference>